<keyword evidence="1" id="KW-0472">Membrane</keyword>
<keyword evidence="1" id="KW-1133">Transmembrane helix</keyword>
<keyword evidence="3" id="KW-1185">Reference proteome</keyword>
<dbReference type="RefSeq" id="XP_028465849.1">
    <property type="nucleotide sequence ID" value="XM_028607045.1"/>
</dbReference>
<feature type="transmembrane region" description="Helical" evidence="1">
    <location>
        <begin position="44"/>
        <end position="63"/>
    </location>
</feature>
<name>A0A3N2PU50_SODAK</name>
<dbReference type="GeneID" id="39575523"/>
<organism evidence="2 3">
    <name type="scientific">Sodiomyces alkalinus (strain CBS 110278 / VKM F-3762 / F11)</name>
    <name type="common">Alkaliphilic filamentous fungus</name>
    <dbReference type="NCBI Taxonomy" id="1314773"/>
    <lineage>
        <taxon>Eukaryota</taxon>
        <taxon>Fungi</taxon>
        <taxon>Dikarya</taxon>
        <taxon>Ascomycota</taxon>
        <taxon>Pezizomycotina</taxon>
        <taxon>Sordariomycetes</taxon>
        <taxon>Hypocreomycetidae</taxon>
        <taxon>Glomerellales</taxon>
        <taxon>Plectosphaerellaceae</taxon>
        <taxon>Sodiomyces</taxon>
    </lineage>
</organism>
<protein>
    <submittedName>
        <fullName evidence="2">Uncharacterized protein</fullName>
    </submittedName>
</protein>
<evidence type="ECO:0000256" key="1">
    <source>
        <dbReference type="SAM" id="Phobius"/>
    </source>
</evidence>
<dbReference type="AlphaFoldDB" id="A0A3N2PU50"/>
<sequence>MADYEQYTGPGWIARQVASLVLAGRSRHMGRQGSSVQDIKLGSYLYIYIYIYISPSSTPSSLFEIPSLFLDSTLLSLRFLRPPLLSFFFLFLAPISARLLAASHSFFYVQADDLLPCP</sequence>
<dbReference type="Proteomes" id="UP000272025">
    <property type="component" value="Unassembled WGS sequence"/>
</dbReference>
<accession>A0A3N2PU50</accession>
<gene>
    <name evidence="2" type="ORF">SODALDRAFT_180124</name>
</gene>
<evidence type="ECO:0000313" key="2">
    <source>
        <dbReference type="EMBL" id="ROT38043.1"/>
    </source>
</evidence>
<dbReference type="EMBL" id="ML119056">
    <property type="protein sequence ID" value="ROT38043.1"/>
    <property type="molecule type" value="Genomic_DNA"/>
</dbReference>
<feature type="transmembrane region" description="Helical" evidence="1">
    <location>
        <begin position="83"/>
        <end position="101"/>
    </location>
</feature>
<evidence type="ECO:0000313" key="3">
    <source>
        <dbReference type="Proteomes" id="UP000272025"/>
    </source>
</evidence>
<proteinExistence type="predicted"/>
<keyword evidence="1" id="KW-0812">Transmembrane</keyword>
<reference evidence="2 3" key="1">
    <citation type="journal article" date="2018" name="Mol. Ecol.">
        <title>The obligate alkalophilic soda-lake fungus Sodiomyces alkalinus has shifted to a protein diet.</title>
        <authorList>
            <person name="Grum-Grzhimaylo A.A."/>
            <person name="Falkoski D.L."/>
            <person name="van den Heuvel J."/>
            <person name="Valero-Jimenez C.A."/>
            <person name="Min B."/>
            <person name="Choi I.G."/>
            <person name="Lipzen A."/>
            <person name="Daum C.G."/>
            <person name="Aanen D.K."/>
            <person name="Tsang A."/>
            <person name="Henrissat B."/>
            <person name="Bilanenko E.N."/>
            <person name="de Vries R.P."/>
            <person name="van Kan J.A.L."/>
            <person name="Grigoriev I.V."/>
            <person name="Debets A.J.M."/>
        </authorList>
    </citation>
    <scope>NUCLEOTIDE SEQUENCE [LARGE SCALE GENOMIC DNA]</scope>
    <source>
        <strain evidence="2 3">F11</strain>
    </source>
</reference>